<dbReference type="SMART" id="SM00354">
    <property type="entry name" value="HTH_LACI"/>
    <property type="match status" value="1"/>
</dbReference>
<gene>
    <name evidence="5" type="ORF">DEM27_02640</name>
</gene>
<evidence type="ECO:0000256" key="2">
    <source>
        <dbReference type="ARBA" id="ARBA00023125"/>
    </source>
</evidence>
<dbReference type="EMBL" id="QFBC01000001">
    <property type="protein sequence ID" value="PWE58405.1"/>
    <property type="molecule type" value="Genomic_DNA"/>
</dbReference>
<dbReference type="AlphaFoldDB" id="A0A2U2DYK4"/>
<dbReference type="PROSITE" id="PS50932">
    <property type="entry name" value="HTH_LACI_2"/>
    <property type="match status" value="1"/>
</dbReference>
<dbReference type="PANTHER" id="PTHR30146:SF2">
    <property type="entry name" value="HTH-TYPE TRANSCRIPTIONAL REGULATOR GNTR"/>
    <property type="match status" value="1"/>
</dbReference>
<name>A0A2U2DYK4_9HYPH</name>
<dbReference type="InterPro" id="IPR010982">
    <property type="entry name" value="Lambda_DNA-bd_dom_sf"/>
</dbReference>
<evidence type="ECO:0000313" key="6">
    <source>
        <dbReference type="Proteomes" id="UP000245252"/>
    </source>
</evidence>
<evidence type="ECO:0000259" key="4">
    <source>
        <dbReference type="PROSITE" id="PS50932"/>
    </source>
</evidence>
<dbReference type="GO" id="GO:0003700">
    <property type="term" value="F:DNA-binding transcription factor activity"/>
    <property type="evidence" value="ECO:0007669"/>
    <property type="project" value="TreeGrafter"/>
</dbReference>
<evidence type="ECO:0000256" key="1">
    <source>
        <dbReference type="ARBA" id="ARBA00023015"/>
    </source>
</evidence>
<accession>A0A2U2DYK4</accession>
<evidence type="ECO:0000313" key="5">
    <source>
        <dbReference type="EMBL" id="PWE58405.1"/>
    </source>
</evidence>
<dbReference type="OrthoDB" id="7170131at2"/>
<protein>
    <submittedName>
        <fullName evidence="5">GntR family transcriptional regulator</fullName>
    </submittedName>
</protein>
<dbReference type="Proteomes" id="UP000245252">
    <property type="component" value="Unassembled WGS sequence"/>
</dbReference>
<evidence type="ECO:0000256" key="3">
    <source>
        <dbReference type="ARBA" id="ARBA00023163"/>
    </source>
</evidence>
<keyword evidence="6" id="KW-1185">Reference proteome</keyword>
<comment type="caution">
    <text evidence="5">The sequence shown here is derived from an EMBL/GenBank/DDBJ whole genome shotgun (WGS) entry which is preliminary data.</text>
</comment>
<sequence length="344" mass="37886">MRRRRSRRDKITLIDVARLVGVSSITVSRALRNPDKVSASLREKILKMVEELGYVPDFAARTLASRDSDVIGVVLPTLSNFALMSVMQGIEERIHQTHYRVQYAYTRFLEAAAVSQIRLFLAQNPAGLIVTGLSPSEETGAILRSADCPVLEVLDISEETYSGLRVGIDTREAARVATRHMLERGYRRFAMVGGPDSRSRLRHAGYCDVMQAAGLYDPVLDIVENEATSADLGCRLLRRLLDRVPDIDGAFCHNDDVALGMMFECRRVGLAVPQQFGLCGFNDLDFAAVSAPTLTSVRVPRYDLGVRAADMIIRAIDNPGLEPLSVDVGFTLVERESTLGRSAG</sequence>
<dbReference type="PANTHER" id="PTHR30146">
    <property type="entry name" value="LACI-RELATED TRANSCRIPTIONAL REPRESSOR"/>
    <property type="match status" value="1"/>
</dbReference>
<dbReference type="InterPro" id="IPR000843">
    <property type="entry name" value="HTH_LacI"/>
</dbReference>
<dbReference type="PROSITE" id="PS00356">
    <property type="entry name" value="HTH_LACI_1"/>
    <property type="match status" value="1"/>
</dbReference>
<keyword evidence="1" id="KW-0805">Transcription regulation</keyword>
<organism evidence="5 6">
    <name type="scientific">Metarhizobium album</name>
    <dbReference type="NCBI Taxonomy" id="2182425"/>
    <lineage>
        <taxon>Bacteria</taxon>
        <taxon>Pseudomonadati</taxon>
        <taxon>Pseudomonadota</taxon>
        <taxon>Alphaproteobacteria</taxon>
        <taxon>Hyphomicrobiales</taxon>
        <taxon>Rhizobiaceae</taxon>
        <taxon>Metarhizobium</taxon>
    </lineage>
</organism>
<keyword evidence="3" id="KW-0804">Transcription</keyword>
<dbReference type="SUPFAM" id="SSF53822">
    <property type="entry name" value="Periplasmic binding protein-like I"/>
    <property type="match status" value="1"/>
</dbReference>
<dbReference type="InterPro" id="IPR046335">
    <property type="entry name" value="LacI/GalR-like_sensor"/>
</dbReference>
<dbReference type="SUPFAM" id="SSF47413">
    <property type="entry name" value="lambda repressor-like DNA-binding domains"/>
    <property type="match status" value="1"/>
</dbReference>
<dbReference type="Gene3D" id="3.40.50.2300">
    <property type="match status" value="2"/>
</dbReference>
<dbReference type="CDD" id="cd01392">
    <property type="entry name" value="HTH_LacI"/>
    <property type="match status" value="1"/>
</dbReference>
<dbReference type="GO" id="GO:0000976">
    <property type="term" value="F:transcription cis-regulatory region binding"/>
    <property type="evidence" value="ECO:0007669"/>
    <property type="project" value="TreeGrafter"/>
</dbReference>
<keyword evidence="2" id="KW-0238">DNA-binding</keyword>
<dbReference type="InterPro" id="IPR028082">
    <property type="entry name" value="Peripla_BP_I"/>
</dbReference>
<dbReference type="Pfam" id="PF00356">
    <property type="entry name" value="LacI"/>
    <property type="match status" value="1"/>
</dbReference>
<dbReference type="Pfam" id="PF13377">
    <property type="entry name" value="Peripla_BP_3"/>
    <property type="match status" value="1"/>
</dbReference>
<dbReference type="CDD" id="cd01575">
    <property type="entry name" value="PBP1_GntR"/>
    <property type="match status" value="1"/>
</dbReference>
<dbReference type="Gene3D" id="1.10.260.40">
    <property type="entry name" value="lambda repressor-like DNA-binding domains"/>
    <property type="match status" value="1"/>
</dbReference>
<proteinExistence type="predicted"/>
<feature type="domain" description="HTH lacI-type" evidence="4">
    <location>
        <begin position="11"/>
        <end position="65"/>
    </location>
</feature>
<reference evidence="5 6" key="1">
    <citation type="submission" date="2018-05" db="EMBL/GenBank/DDBJ databases">
        <title>The draft genome of strain NS-104.</title>
        <authorList>
            <person name="Hang P."/>
            <person name="Jiang J."/>
        </authorList>
    </citation>
    <scope>NUCLEOTIDE SEQUENCE [LARGE SCALE GENOMIC DNA]</scope>
    <source>
        <strain evidence="5 6">NS-104</strain>
    </source>
</reference>